<dbReference type="EMBL" id="PQSP01000011">
    <property type="protein sequence ID" value="RUS65527.1"/>
    <property type="molecule type" value="Genomic_DNA"/>
</dbReference>
<protein>
    <submittedName>
        <fullName evidence="1">Uncharacterized protein</fullName>
    </submittedName>
</protein>
<accession>A0A433S9V5</accession>
<comment type="caution">
    <text evidence="1">The sequence shown here is derived from an EMBL/GenBank/DDBJ whole genome shotgun (WGS) entry which is preliminary data.</text>
</comment>
<gene>
    <name evidence="1" type="ORF">CUZ56_02826</name>
</gene>
<dbReference type="Proteomes" id="UP000286947">
    <property type="component" value="Unassembled WGS sequence"/>
</dbReference>
<keyword evidence="2" id="KW-1185">Reference proteome</keyword>
<dbReference type="InterPro" id="IPR028994">
    <property type="entry name" value="Integrin_alpha_N"/>
</dbReference>
<proteinExistence type="predicted"/>
<name>A0A433S9V5_9BURK</name>
<dbReference type="SUPFAM" id="SSF69318">
    <property type="entry name" value="Integrin alpha N-terminal domain"/>
    <property type="match status" value="1"/>
</dbReference>
<dbReference type="AlphaFoldDB" id="A0A433S9V5"/>
<sequence length="182" mass="19869">MEQALYIQLKRGLQKSIVLALMIACVWPLGKSENAQAQNASGLRISAADEQAILRDARLRRVGNHYLAPECDDPLQVRLDAVDLNQDGKPEVILTVSGSPCFSGLMQSNVSVYVRSAQGRWREVLGFVPAFGVRVQSTRTKGYADLALTVLGGCDPVYRWAGASYLYATQTPGYGQNCTHAH</sequence>
<evidence type="ECO:0000313" key="2">
    <source>
        <dbReference type="Proteomes" id="UP000286947"/>
    </source>
</evidence>
<evidence type="ECO:0000313" key="1">
    <source>
        <dbReference type="EMBL" id="RUS65527.1"/>
    </source>
</evidence>
<reference evidence="1 2" key="1">
    <citation type="submission" date="2018-01" db="EMBL/GenBank/DDBJ databases">
        <title>Saezia sanguinis gen. nov., sp. nov., in the order Burkholderiales isolated from human blood.</title>
        <authorList>
            <person name="Medina-Pascual M.J."/>
            <person name="Valdezate S."/>
            <person name="Monzon S."/>
            <person name="Cuesta I."/>
            <person name="Carrasco G."/>
            <person name="Villalon P."/>
            <person name="Saez-Nieto J.A."/>
        </authorList>
    </citation>
    <scope>NUCLEOTIDE SEQUENCE [LARGE SCALE GENOMIC DNA]</scope>
    <source>
        <strain evidence="1 2">CNM695-12</strain>
    </source>
</reference>
<organism evidence="1 2">
    <name type="scientific">Saezia sanguinis</name>
    <dbReference type="NCBI Taxonomy" id="1965230"/>
    <lineage>
        <taxon>Bacteria</taxon>
        <taxon>Pseudomonadati</taxon>
        <taxon>Pseudomonadota</taxon>
        <taxon>Betaproteobacteria</taxon>
        <taxon>Burkholderiales</taxon>
        <taxon>Saeziaceae</taxon>
        <taxon>Saezia</taxon>
    </lineage>
</organism>